<dbReference type="InterPro" id="IPR016169">
    <property type="entry name" value="FAD-bd_PCMH_sub2"/>
</dbReference>
<dbReference type="Gene3D" id="3.30.465.10">
    <property type="match status" value="1"/>
</dbReference>
<dbReference type="EMBL" id="VIGI01000012">
    <property type="protein sequence ID" value="KAB8293153.1"/>
    <property type="molecule type" value="Genomic_DNA"/>
</dbReference>
<evidence type="ECO:0000313" key="6">
    <source>
        <dbReference type="Proteomes" id="UP000326757"/>
    </source>
</evidence>
<dbReference type="SUPFAM" id="SSF56176">
    <property type="entry name" value="FAD-binding/transporter-associated domain-like"/>
    <property type="match status" value="1"/>
</dbReference>
<dbReference type="PANTHER" id="PTHR42973">
    <property type="entry name" value="BINDING OXIDOREDUCTASE, PUTATIVE (AFU_ORTHOLOGUE AFUA_1G17690)-RELATED"/>
    <property type="match status" value="1"/>
</dbReference>
<name>A0A5N6JW45_MONLA</name>
<dbReference type="Proteomes" id="UP000326757">
    <property type="component" value="Unassembled WGS sequence"/>
</dbReference>
<keyword evidence="3" id="KW-0274">FAD</keyword>
<comment type="caution">
    <text evidence="5">The sequence shown here is derived from an EMBL/GenBank/DDBJ whole genome shotgun (WGS) entry which is preliminary data.</text>
</comment>
<dbReference type="GO" id="GO:0016491">
    <property type="term" value="F:oxidoreductase activity"/>
    <property type="evidence" value="ECO:0007669"/>
    <property type="project" value="UniProtKB-KW"/>
</dbReference>
<keyword evidence="6" id="KW-1185">Reference proteome</keyword>
<gene>
    <name evidence="5" type="ORF">EYC80_007501</name>
</gene>
<dbReference type="InterPro" id="IPR050416">
    <property type="entry name" value="FAD-linked_Oxidoreductase"/>
</dbReference>
<evidence type="ECO:0000256" key="1">
    <source>
        <dbReference type="ARBA" id="ARBA00005466"/>
    </source>
</evidence>
<evidence type="ECO:0000313" key="5">
    <source>
        <dbReference type="EMBL" id="KAB8293153.1"/>
    </source>
</evidence>
<keyword evidence="4" id="KW-0560">Oxidoreductase</keyword>
<dbReference type="InterPro" id="IPR036318">
    <property type="entry name" value="FAD-bd_PCMH-like_sf"/>
</dbReference>
<evidence type="ECO:0000256" key="2">
    <source>
        <dbReference type="ARBA" id="ARBA00022630"/>
    </source>
</evidence>
<dbReference type="OrthoDB" id="415825at2759"/>
<protein>
    <recommendedName>
        <fullName evidence="7">FAD-binding PCMH-type domain-containing protein</fullName>
    </recommendedName>
</protein>
<dbReference type="GO" id="GO:0050660">
    <property type="term" value="F:flavin adenine dinucleotide binding"/>
    <property type="evidence" value="ECO:0007669"/>
    <property type="project" value="InterPro"/>
</dbReference>
<sequence length="258" mass="27224">MRGQLVLCQQVAVIAHGRPLAHPVIVIEAVLMKELSTALSGAGRCTVVLATGTGNTVGVIPFCLGGGISTFSGAVGFECDQILAAKIITADGTLVHTSAEAEPELLWAIKGADQVGNFLDPLDRANNVCGAMERLMTSKKYNTSGIMMTMVPPPAFQPMLVFVPQFMRVSVLLQSSLFGPKHVGLAACAKGWLSKMHDNLINSPEYSGDAAEAPHAFQALTGLHPIMSSAFGNDNFENQATAAMRDGDPQGAFTRQLL</sequence>
<proteinExistence type="inferred from homology"/>
<accession>A0A5N6JW45</accession>
<reference evidence="5 6" key="1">
    <citation type="submission" date="2019-06" db="EMBL/GenBank/DDBJ databases">
        <title>Genome Sequence of the Brown Rot Fungal Pathogen Monilinia laxa.</title>
        <authorList>
            <person name="De Miccolis Angelini R.M."/>
            <person name="Landi L."/>
            <person name="Abate D."/>
            <person name="Pollastro S."/>
            <person name="Romanazzi G."/>
            <person name="Faretra F."/>
        </authorList>
    </citation>
    <scope>NUCLEOTIDE SEQUENCE [LARGE SCALE GENOMIC DNA]</scope>
    <source>
        <strain evidence="5 6">Mlax316</strain>
    </source>
</reference>
<evidence type="ECO:0008006" key="7">
    <source>
        <dbReference type="Google" id="ProtNLM"/>
    </source>
</evidence>
<evidence type="ECO:0000256" key="4">
    <source>
        <dbReference type="ARBA" id="ARBA00023002"/>
    </source>
</evidence>
<comment type="similarity">
    <text evidence="1">Belongs to the oxygen-dependent FAD-linked oxidoreductase family.</text>
</comment>
<dbReference type="PANTHER" id="PTHR42973:SF7">
    <property type="entry name" value="FAD-BINDING PCMH-TYPE DOMAIN-CONTAINING PROTEIN"/>
    <property type="match status" value="1"/>
</dbReference>
<dbReference type="AlphaFoldDB" id="A0A5N6JW45"/>
<organism evidence="5 6">
    <name type="scientific">Monilinia laxa</name>
    <name type="common">Brown rot fungus</name>
    <name type="synonym">Sclerotinia laxa</name>
    <dbReference type="NCBI Taxonomy" id="61186"/>
    <lineage>
        <taxon>Eukaryota</taxon>
        <taxon>Fungi</taxon>
        <taxon>Dikarya</taxon>
        <taxon>Ascomycota</taxon>
        <taxon>Pezizomycotina</taxon>
        <taxon>Leotiomycetes</taxon>
        <taxon>Helotiales</taxon>
        <taxon>Sclerotiniaceae</taxon>
        <taxon>Monilinia</taxon>
    </lineage>
</organism>
<evidence type="ECO:0000256" key="3">
    <source>
        <dbReference type="ARBA" id="ARBA00022827"/>
    </source>
</evidence>
<keyword evidence="2" id="KW-0285">Flavoprotein</keyword>